<dbReference type="PROSITE" id="PS00022">
    <property type="entry name" value="EGF_1"/>
    <property type="match status" value="1"/>
</dbReference>
<dbReference type="InterPro" id="IPR000742">
    <property type="entry name" value="EGF"/>
</dbReference>
<keyword evidence="1 5" id="KW-0245">EGF-like domain</keyword>
<dbReference type="PROSITE" id="PS01186">
    <property type="entry name" value="EGF_2"/>
    <property type="match status" value="2"/>
</dbReference>
<evidence type="ECO:0000256" key="7">
    <source>
        <dbReference type="SAM" id="Phobius"/>
    </source>
</evidence>
<dbReference type="SUPFAM" id="SSF57184">
    <property type="entry name" value="Growth factor receptor domain"/>
    <property type="match status" value="1"/>
</dbReference>
<feature type="disulfide bond" evidence="5">
    <location>
        <begin position="38"/>
        <end position="47"/>
    </location>
</feature>
<dbReference type="InterPro" id="IPR001881">
    <property type="entry name" value="EGF-like_Ca-bd_dom"/>
</dbReference>
<feature type="transmembrane region" description="Helical" evidence="7">
    <location>
        <begin position="180"/>
        <end position="201"/>
    </location>
</feature>
<evidence type="ECO:0000259" key="9">
    <source>
        <dbReference type="PROSITE" id="PS50026"/>
    </source>
</evidence>
<protein>
    <recommendedName>
        <fullName evidence="9">EGF-like domain-containing protein</fullName>
    </recommendedName>
</protein>
<evidence type="ECO:0000313" key="10">
    <source>
        <dbReference type="EnsemblMetazoa" id="CLYHEMP001137.1"/>
    </source>
</evidence>
<organism evidence="10 11">
    <name type="scientific">Clytia hemisphaerica</name>
    <dbReference type="NCBI Taxonomy" id="252671"/>
    <lineage>
        <taxon>Eukaryota</taxon>
        <taxon>Metazoa</taxon>
        <taxon>Cnidaria</taxon>
        <taxon>Hydrozoa</taxon>
        <taxon>Hydroidolina</taxon>
        <taxon>Leptothecata</taxon>
        <taxon>Obeliida</taxon>
        <taxon>Clytiidae</taxon>
        <taxon>Clytia</taxon>
    </lineage>
</organism>
<feature type="chain" id="PRO_5029817791" description="EGF-like domain-containing protein" evidence="8">
    <location>
        <begin position="21"/>
        <end position="366"/>
    </location>
</feature>
<feature type="domain" description="EGF-like" evidence="9">
    <location>
        <begin position="129"/>
        <end position="169"/>
    </location>
</feature>
<dbReference type="SMART" id="SM00181">
    <property type="entry name" value="EGF"/>
    <property type="match status" value="2"/>
</dbReference>
<evidence type="ECO:0000256" key="6">
    <source>
        <dbReference type="SAM" id="MobiDB-lite"/>
    </source>
</evidence>
<keyword evidence="3" id="KW-0677">Repeat</keyword>
<feature type="region of interest" description="Disordered" evidence="6">
    <location>
        <begin position="299"/>
        <end position="366"/>
    </location>
</feature>
<evidence type="ECO:0000256" key="1">
    <source>
        <dbReference type="ARBA" id="ARBA00022536"/>
    </source>
</evidence>
<comment type="caution">
    <text evidence="5">Lacks conserved residue(s) required for the propagation of feature annotation.</text>
</comment>
<evidence type="ECO:0000256" key="4">
    <source>
        <dbReference type="ARBA" id="ARBA00023157"/>
    </source>
</evidence>
<keyword evidence="11" id="KW-1185">Reference proteome</keyword>
<keyword evidence="7" id="KW-1133">Transmembrane helix</keyword>
<dbReference type="Pfam" id="PF07645">
    <property type="entry name" value="EGF_CA"/>
    <property type="match status" value="1"/>
</dbReference>
<dbReference type="EnsemblMetazoa" id="CLYHEMT001137.1">
    <property type="protein sequence ID" value="CLYHEMP001137.1"/>
    <property type="gene ID" value="CLYHEMG001137"/>
</dbReference>
<proteinExistence type="predicted"/>
<evidence type="ECO:0000256" key="8">
    <source>
        <dbReference type="SAM" id="SignalP"/>
    </source>
</evidence>
<name>A0A7M5V290_9CNID</name>
<dbReference type="GeneID" id="136799549"/>
<dbReference type="SMART" id="SM00179">
    <property type="entry name" value="EGF_CA"/>
    <property type="match status" value="1"/>
</dbReference>
<dbReference type="Proteomes" id="UP000594262">
    <property type="component" value="Unplaced"/>
</dbReference>
<feature type="signal peptide" evidence="8">
    <location>
        <begin position="1"/>
        <end position="20"/>
    </location>
</feature>
<dbReference type="InterPro" id="IPR009030">
    <property type="entry name" value="Growth_fac_rcpt_cys_sf"/>
</dbReference>
<dbReference type="GO" id="GO:0005509">
    <property type="term" value="F:calcium ion binding"/>
    <property type="evidence" value="ECO:0007669"/>
    <property type="project" value="InterPro"/>
</dbReference>
<sequence length="366" mass="40192">MFKLVVLAVLFASQCLLVEASCGCQNNGQCGADFTCTCPDGFYGPICNQYAETYTIRYESTPSGIRTSDITNGFKLKLLSQKITKSFSVGLGNLYAVTFYQALTEAERRKLQSVASDVAAGTTVAEISDFNECVDGKQSCYNGLKCINTQYSFRCGCPEGYEVKENRCIQEVDSNAKTVIYVWAGAVGAVILFTLGCLMFYRHRKIEKGKKSAFEYQKKMANRGQLTPTNLSEYEGQHGRRGSPSASVVDGHTRYSMGDIGSDVYSYNANYNQDPSAYYGTQTRLSIPMDNSQVNPGYEPTPEHLRFPSTGSYTNNGAMGTYGQPETDNVYNPHAQMGNSPNTQDNANTFTNTTTNPTATDEVPLH</sequence>
<evidence type="ECO:0000256" key="5">
    <source>
        <dbReference type="PROSITE-ProRule" id="PRU00076"/>
    </source>
</evidence>
<dbReference type="InterPro" id="IPR049883">
    <property type="entry name" value="NOTCH1_EGF-like"/>
</dbReference>
<dbReference type="Gene3D" id="2.10.25.10">
    <property type="entry name" value="Laminin"/>
    <property type="match status" value="1"/>
</dbReference>
<keyword evidence="2 8" id="KW-0732">Signal</keyword>
<reference evidence="10" key="1">
    <citation type="submission" date="2021-01" db="UniProtKB">
        <authorList>
            <consortium name="EnsemblMetazoa"/>
        </authorList>
    </citation>
    <scope>IDENTIFICATION</scope>
</reference>
<dbReference type="AlphaFoldDB" id="A0A7M5V290"/>
<dbReference type="PROSITE" id="PS50026">
    <property type="entry name" value="EGF_3"/>
    <property type="match status" value="2"/>
</dbReference>
<dbReference type="PANTHER" id="PTHR24039">
    <property type="entry name" value="FIBRILLIN-RELATED"/>
    <property type="match status" value="1"/>
</dbReference>
<evidence type="ECO:0000256" key="3">
    <source>
        <dbReference type="ARBA" id="ARBA00022737"/>
    </source>
</evidence>
<feature type="compositionally biased region" description="Polar residues" evidence="6">
    <location>
        <begin position="309"/>
        <end position="330"/>
    </location>
</feature>
<accession>A0A7M5V290</accession>
<dbReference type="CDD" id="cd00054">
    <property type="entry name" value="EGF_CA"/>
    <property type="match status" value="2"/>
</dbReference>
<dbReference type="InterPro" id="IPR000152">
    <property type="entry name" value="EGF-type_Asp/Asn_hydroxyl_site"/>
</dbReference>
<dbReference type="OrthoDB" id="10022113at2759"/>
<dbReference type="PROSITE" id="PS01187">
    <property type="entry name" value="EGF_CA"/>
    <property type="match status" value="1"/>
</dbReference>
<feature type="region of interest" description="Disordered" evidence="6">
    <location>
        <begin position="225"/>
        <end position="251"/>
    </location>
</feature>
<keyword evidence="7" id="KW-0812">Transmembrane</keyword>
<dbReference type="RefSeq" id="XP_066912368.1">
    <property type="nucleotide sequence ID" value="XM_067056267.1"/>
</dbReference>
<dbReference type="InterPro" id="IPR018097">
    <property type="entry name" value="EGF_Ca-bd_CS"/>
</dbReference>
<keyword evidence="7" id="KW-0472">Membrane</keyword>
<evidence type="ECO:0000313" key="11">
    <source>
        <dbReference type="Proteomes" id="UP000594262"/>
    </source>
</evidence>
<feature type="compositionally biased region" description="Low complexity" evidence="6">
    <location>
        <begin position="342"/>
        <end position="360"/>
    </location>
</feature>
<feature type="domain" description="EGF-like" evidence="9">
    <location>
        <begin position="18"/>
        <end position="48"/>
    </location>
</feature>
<evidence type="ECO:0000256" key="2">
    <source>
        <dbReference type="ARBA" id="ARBA00022729"/>
    </source>
</evidence>
<dbReference type="PROSITE" id="PS00010">
    <property type="entry name" value="ASX_HYDROXYL"/>
    <property type="match status" value="1"/>
</dbReference>
<keyword evidence="4 5" id="KW-1015">Disulfide bond</keyword>